<dbReference type="RefSeq" id="WP_259484770.1">
    <property type="nucleotide sequence ID" value="NZ_JANTEZ010000001.1"/>
</dbReference>
<name>A0ABT2GEI9_9MICO</name>
<evidence type="ECO:0000259" key="3">
    <source>
        <dbReference type="PROSITE" id="PS51186"/>
    </source>
</evidence>
<keyword evidence="1" id="KW-0808">Transferase</keyword>
<keyword evidence="5" id="KW-1185">Reference proteome</keyword>
<evidence type="ECO:0000256" key="1">
    <source>
        <dbReference type="ARBA" id="ARBA00022679"/>
    </source>
</evidence>
<evidence type="ECO:0000313" key="4">
    <source>
        <dbReference type="EMBL" id="MCS5713221.1"/>
    </source>
</evidence>
<dbReference type="InterPro" id="IPR000182">
    <property type="entry name" value="GNAT_dom"/>
</dbReference>
<reference evidence="4" key="1">
    <citation type="submission" date="2022-08" db="EMBL/GenBank/DDBJ databases">
        <authorList>
            <person name="Deng Y."/>
            <person name="Han X.-F."/>
            <person name="Zhang Y.-Q."/>
        </authorList>
    </citation>
    <scope>NUCLEOTIDE SEQUENCE</scope>
    <source>
        <strain evidence="4">CPCC 205716</strain>
    </source>
</reference>
<dbReference type="CDD" id="cd04301">
    <property type="entry name" value="NAT_SF"/>
    <property type="match status" value="1"/>
</dbReference>
<organism evidence="4 5">
    <name type="scientific">Herbiconiux gentiana</name>
    <dbReference type="NCBI Taxonomy" id="2970912"/>
    <lineage>
        <taxon>Bacteria</taxon>
        <taxon>Bacillati</taxon>
        <taxon>Actinomycetota</taxon>
        <taxon>Actinomycetes</taxon>
        <taxon>Micrococcales</taxon>
        <taxon>Microbacteriaceae</taxon>
        <taxon>Herbiconiux</taxon>
    </lineage>
</organism>
<dbReference type="EMBL" id="JANTEZ010000001">
    <property type="protein sequence ID" value="MCS5713221.1"/>
    <property type="molecule type" value="Genomic_DNA"/>
</dbReference>
<dbReference type="InterPro" id="IPR016181">
    <property type="entry name" value="Acyl_CoA_acyltransferase"/>
</dbReference>
<feature type="domain" description="N-acetyltransferase" evidence="3">
    <location>
        <begin position="10"/>
        <end position="160"/>
    </location>
</feature>
<comment type="caution">
    <text evidence="4">The sequence shown here is derived from an EMBL/GenBank/DDBJ whole genome shotgun (WGS) entry which is preliminary data.</text>
</comment>
<dbReference type="Pfam" id="PF00583">
    <property type="entry name" value="Acetyltransf_1"/>
    <property type="match status" value="1"/>
</dbReference>
<dbReference type="InterPro" id="IPR050832">
    <property type="entry name" value="Bact_Acetyltransf"/>
</dbReference>
<dbReference type="Gene3D" id="3.40.630.30">
    <property type="match status" value="1"/>
</dbReference>
<accession>A0ABT2GEI9</accession>
<sequence length="160" mass="17016">MDFEGVVGRAGVDQAGVVARLLHDFNAEFDVPTPGVAVLEERLRILLAVGPAVGGTTAYLAEGPDGSAVGVALVTWHSNVWYDGAVGLLDELYVVPARRGGGVGSALLAQVLQDARHLGAGSVELAADEPDADALRFYRRHGFVGAFERDERTFFLQREL</sequence>
<dbReference type="PANTHER" id="PTHR43877">
    <property type="entry name" value="AMINOALKYLPHOSPHONATE N-ACETYLTRANSFERASE-RELATED-RELATED"/>
    <property type="match status" value="1"/>
</dbReference>
<protein>
    <submittedName>
        <fullName evidence="4">GNAT family N-acetyltransferase</fullName>
    </submittedName>
</protein>
<evidence type="ECO:0000256" key="2">
    <source>
        <dbReference type="ARBA" id="ARBA00023315"/>
    </source>
</evidence>
<gene>
    <name evidence="4" type="ORF">NVV95_01505</name>
</gene>
<dbReference type="Proteomes" id="UP001165580">
    <property type="component" value="Unassembled WGS sequence"/>
</dbReference>
<keyword evidence="2" id="KW-0012">Acyltransferase</keyword>
<proteinExistence type="predicted"/>
<evidence type="ECO:0000313" key="5">
    <source>
        <dbReference type="Proteomes" id="UP001165580"/>
    </source>
</evidence>
<dbReference type="PROSITE" id="PS51186">
    <property type="entry name" value="GNAT"/>
    <property type="match status" value="1"/>
</dbReference>
<dbReference type="SUPFAM" id="SSF55729">
    <property type="entry name" value="Acyl-CoA N-acyltransferases (Nat)"/>
    <property type="match status" value="1"/>
</dbReference>